<proteinExistence type="inferred from homology"/>
<dbReference type="GO" id="GO:0141101">
    <property type="term" value="F:tRNA(Ser) (uridine(44)-2'-O-)-methyltransferase activity"/>
    <property type="evidence" value="ECO:0007669"/>
    <property type="project" value="UniProtKB-EC"/>
</dbReference>
<feature type="compositionally biased region" description="Polar residues" evidence="12">
    <location>
        <begin position="226"/>
        <end position="247"/>
    </location>
</feature>
<keyword evidence="14" id="KW-1185">Reference proteome</keyword>
<name>A0AAD6GM77_9EURO</name>
<comment type="caution">
    <text evidence="13">The sequence shown here is derived from an EMBL/GenBank/DDBJ whole genome shotgun (WGS) entry which is preliminary data.</text>
</comment>
<keyword evidence="9 11" id="KW-0819">tRNA processing</keyword>
<keyword evidence="7 11" id="KW-0808">Transferase</keyword>
<dbReference type="EC" id="2.1.1.211" evidence="3 11"/>
<evidence type="ECO:0000256" key="4">
    <source>
        <dbReference type="ARBA" id="ARBA00017788"/>
    </source>
</evidence>
<keyword evidence="5 11" id="KW-0963">Cytoplasm</keyword>
<comment type="similarity">
    <text evidence="2 11">Belongs to the TRM44 family.</text>
</comment>
<dbReference type="AlphaFoldDB" id="A0AAD6GM77"/>
<organism evidence="13 14">
    <name type="scientific">Penicillium frequentans</name>
    <dbReference type="NCBI Taxonomy" id="3151616"/>
    <lineage>
        <taxon>Eukaryota</taxon>
        <taxon>Fungi</taxon>
        <taxon>Dikarya</taxon>
        <taxon>Ascomycota</taxon>
        <taxon>Pezizomycotina</taxon>
        <taxon>Eurotiomycetes</taxon>
        <taxon>Eurotiomycetidae</taxon>
        <taxon>Eurotiales</taxon>
        <taxon>Aspergillaceae</taxon>
        <taxon>Penicillium</taxon>
    </lineage>
</organism>
<evidence type="ECO:0000256" key="11">
    <source>
        <dbReference type="RuleBase" id="RU368004"/>
    </source>
</evidence>
<comment type="catalytic activity">
    <reaction evidence="10 11">
        <text>uridine(44) in tRNA(Ser) + S-adenosyl-L-methionine = 2'-O-methyluridine(44) in tRNA(Ser) + S-adenosyl-L-homocysteine + H(+)</text>
        <dbReference type="Rhea" id="RHEA:43100"/>
        <dbReference type="Rhea" id="RHEA-COMP:10339"/>
        <dbReference type="Rhea" id="RHEA-COMP:10340"/>
        <dbReference type="ChEBI" id="CHEBI:15378"/>
        <dbReference type="ChEBI" id="CHEBI:57856"/>
        <dbReference type="ChEBI" id="CHEBI:59789"/>
        <dbReference type="ChEBI" id="CHEBI:65315"/>
        <dbReference type="ChEBI" id="CHEBI:74478"/>
        <dbReference type="EC" id="2.1.1.211"/>
    </reaction>
</comment>
<evidence type="ECO:0000256" key="1">
    <source>
        <dbReference type="ARBA" id="ARBA00004496"/>
    </source>
</evidence>
<dbReference type="Pfam" id="PF07757">
    <property type="entry name" value="AdoMet_MTase"/>
    <property type="match status" value="1"/>
</dbReference>
<dbReference type="GO" id="GO:0030488">
    <property type="term" value="P:tRNA methylation"/>
    <property type="evidence" value="ECO:0007669"/>
    <property type="project" value="UniProtKB-UniRule"/>
</dbReference>
<comment type="subcellular location">
    <subcellularLocation>
        <location evidence="1 11">Cytoplasm</location>
    </subcellularLocation>
</comment>
<evidence type="ECO:0000256" key="6">
    <source>
        <dbReference type="ARBA" id="ARBA00022603"/>
    </source>
</evidence>
<evidence type="ECO:0000256" key="3">
    <source>
        <dbReference type="ARBA" id="ARBA00012795"/>
    </source>
</evidence>
<keyword evidence="6 11" id="KW-0489">Methyltransferase</keyword>
<sequence>MLATSQNASPQGNGVDASSNDNIVPHHLVHNTYERLKDRYANYLCDHWVEKIEPVKHINEDLSMAAYLIELWRTMYGAVPAAETTKETENDTRFPGFIDIACGNGVVVYLLLMEGYSGYGYDARRRQTWNIFPASVQERLLEMIYVPKQFAESIGTDSIGVDIHTGDFPPNTFVISNHADELTLWTPLMSALACPASPLPFLAIPCCSHSLSGSSYRFPPPIKTASEGSGSRPTQMQDDVIEQNPQPASGDLRALRAAKAKEKTADGKASSMYGSLTAKTMQIAQEIGYEVESTQLQIPSTRNTAIVGGRQLVARQREGSRDENSAPASMDPQTDKSAELVQKIQEIVERECSKDGGIQHAARTWIERARSLHEGMGLETHALMS</sequence>
<feature type="region of interest" description="Disordered" evidence="12">
    <location>
        <begin position="222"/>
        <end position="249"/>
    </location>
</feature>
<reference evidence="13 14" key="1">
    <citation type="journal article" date="2023" name="IMA Fungus">
        <title>Comparative genomic study of the Penicillium genus elucidates a diverse pangenome and 15 lateral gene transfer events.</title>
        <authorList>
            <person name="Petersen C."/>
            <person name="Sorensen T."/>
            <person name="Nielsen M.R."/>
            <person name="Sondergaard T.E."/>
            <person name="Sorensen J.L."/>
            <person name="Fitzpatrick D.A."/>
            <person name="Frisvad J.C."/>
            <person name="Nielsen K.L."/>
        </authorList>
    </citation>
    <scope>NUCLEOTIDE SEQUENCE [LARGE SCALE GENOMIC DNA]</scope>
    <source>
        <strain evidence="13 14">IBT 35679</strain>
    </source>
</reference>
<feature type="region of interest" description="Disordered" evidence="12">
    <location>
        <begin position="1"/>
        <end position="21"/>
    </location>
</feature>
<dbReference type="EMBL" id="JAQIZZ010000001">
    <property type="protein sequence ID" value="KAJ5557177.1"/>
    <property type="molecule type" value="Genomic_DNA"/>
</dbReference>
<feature type="region of interest" description="Disordered" evidence="12">
    <location>
        <begin position="314"/>
        <end position="337"/>
    </location>
</feature>
<dbReference type="PANTHER" id="PTHR21210:SF0">
    <property type="entry name" value="TRNA (URACIL-O(2)-)-METHYLTRANSFERASE-RELATED"/>
    <property type="match status" value="1"/>
</dbReference>
<evidence type="ECO:0000256" key="12">
    <source>
        <dbReference type="SAM" id="MobiDB-lite"/>
    </source>
</evidence>
<evidence type="ECO:0000256" key="2">
    <source>
        <dbReference type="ARBA" id="ARBA00009056"/>
    </source>
</evidence>
<evidence type="ECO:0000256" key="7">
    <source>
        <dbReference type="ARBA" id="ARBA00022679"/>
    </source>
</evidence>
<dbReference type="PANTHER" id="PTHR21210">
    <property type="entry name" value="TRNA (URACIL-O(2)-)-METHYLTRANSFERASE-RELATED"/>
    <property type="match status" value="1"/>
</dbReference>
<feature type="compositionally biased region" description="Basic and acidic residues" evidence="12">
    <location>
        <begin position="315"/>
        <end position="324"/>
    </location>
</feature>
<accession>A0AAD6GM77</accession>
<evidence type="ECO:0000313" key="14">
    <source>
        <dbReference type="Proteomes" id="UP001220324"/>
    </source>
</evidence>
<evidence type="ECO:0000256" key="8">
    <source>
        <dbReference type="ARBA" id="ARBA00022691"/>
    </source>
</evidence>
<evidence type="ECO:0000313" key="13">
    <source>
        <dbReference type="EMBL" id="KAJ5557177.1"/>
    </source>
</evidence>
<gene>
    <name evidence="13" type="ORF">N7494_001092</name>
</gene>
<dbReference type="InterPro" id="IPR011671">
    <property type="entry name" value="tRNA_uracil_MeTrfase"/>
</dbReference>
<comment type="function">
    <text evidence="11">Adenosyl-L-methionine (AdoMet)-dependent tRNA (uracil-O(2)-)-methyltransferase.</text>
</comment>
<dbReference type="Proteomes" id="UP001220324">
    <property type="component" value="Unassembled WGS sequence"/>
</dbReference>
<protein>
    <recommendedName>
        <fullName evidence="4 11">tRNA (uracil-O(2)-)-methyltransferase</fullName>
        <ecNumber evidence="3 11">2.1.1.211</ecNumber>
    </recommendedName>
</protein>
<evidence type="ECO:0000256" key="10">
    <source>
        <dbReference type="ARBA" id="ARBA00047957"/>
    </source>
</evidence>
<evidence type="ECO:0000256" key="9">
    <source>
        <dbReference type="ARBA" id="ARBA00022694"/>
    </source>
</evidence>
<keyword evidence="8 11" id="KW-0949">S-adenosyl-L-methionine</keyword>
<dbReference type="GO" id="GO:0005737">
    <property type="term" value="C:cytoplasm"/>
    <property type="evidence" value="ECO:0007669"/>
    <property type="project" value="UniProtKB-SubCell"/>
</dbReference>
<evidence type="ECO:0000256" key="5">
    <source>
        <dbReference type="ARBA" id="ARBA00022490"/>
    </source>
</evidence>